<dbReference type="InterPro" id="IPR006176">
    <property type="entry name" value="3-OHacyl-CoA_DH_NAD-bd"/>
</dbReference>
<dbReference type="SUPFAM" id="SSF51735">
    <property type="entry name" value="NAD(P)-binding Rossmann-fold domains"/>
    <property type="match status" value="1"/>
</dbReference>
<dbReference type="KEGG" id="acx:Achr_39910"/>
<dbReference type="InterPro" id="IPR036291">
    <property type="entry name" value="NAD(P)-bd_dom_sf"/>
</dbReference>
<dbReference type="PANTHER" id="PTHR48075">
    <property type="entry name" value="3-HYDROXYACYL-COA DEHYDROGENASE FAMILY PROTEIN"/>
    <property type="match status" value="1"/>
</dbReference>
<dbReference type="RefSeq" id="WP_039807081.1">
    <property type="nucleotide sequence ID" value="NZ_CP010415.1"/>
</dbReference>
<dbReference type="Proteomes" id="UP000068210">
    <property type="component" value="Chromosome"/>
</dbReference>
<dbReference type="GO" id="GO:0070403">
    <property type="term" value="F:NAD+ binding"/>
    <property type="evidence" value="ECO:0007669"/>
    <property type="project" value="InterPro"/>
</dbReference>
<keyword evidence="3" id="KW-1185">Reference proteome</keyword>
<dbReference type="GO" id="GO:0050104">
    <property type="term" value="F:L-gulonate 3-dehydrogenase activity"/>
    <property type="evidence" value="ECO:0007669"/>
    <property type="project" value="TreeGrafter"/>
</dbReference>
<dbReference type="STRING" id="1328314.Achr_39910"/>
<name>A0A0C4WWQ3_9GAMM</name>
<evidence type="ECO:0000313" key="3">
    <source>
        <dbReference type="Proteomes" id="UP000068210"/>
    </source>
</evidence>
<dbReference type="HOGENOM" id="CLU_1318743_0_0_6"/>
<accession>A0A0C4WWQ3</accession>
<sequence length="208" mass="22450">MSSPSIAILGSDPRGIGIATHFARHGHEVLLFYPSAEQLAGVPAAARAILTELADAGRFERERTAATLARLATSMRLKDVAGVWLLIETLPERLELKRALYAELERIVDAEAVIASNTRDLSPDRLAENMRHPGRLLIVHFQSPPHLIPLVEVVPGRLTRAEHLERVRALLAGMALEVMVLDKAIPEAAAPGASASACAQALLEETVD</sequence>
<dbReference type="Gene3D" id="3.40.50.720">
    <property type="entry name" value="NAD(P)-binding Rossmann-like Domain"/>
    <property type="match status" value="1"/>
</dbReference>
<reference evidence="2 3" key="1">
    <citation type="journal article" date="2015" name="PLoS ONE">
        <title>Azotobacter Genomes: The Genome of Azotobacter chroococcum NCIMB 8003 (ATCC 4412).</title>
        <authorList>
            <person name="Robson R.L."/>
            <person name="Jones R."/>
            <person name="Robson R.M."/>
            <person name="Schwartz A."/>
            <person name="Richardson T.H."/>
        </authorList>
    </citation>
    <scope>NUCLEOTIDE SEQUENCE [LARGE SCALE GENOMIC DNA]</scope>
    <source>
        <strain evidence="2 3">NCIMB 8003</strain>
    </source>
</reference>
<evidence type="ECO:0000313" key="2">
    <source>
        <dbReference type="EMBL" id="AJE23377.1"/>
    </source>
</evidence>
<dbReference type="EMBL" id="CP010415">
    <property type="protein sequence ID" value="AJE23377.1"/>
    <property type="molecule type" value="Genomic_DNA"/>
</dbReference>
<gene>
    <name evidence="2" type="ORF">Achr_39910</name>
</gene>
<dbReference type="PANTHER" id="PTHR48075:SF1">
    <property type="entry name" value="LAMBDA-CRYSTALLIN HOMOLOG"/>
    <property type="match status" value="1"/>
</dbReference>
<proteinExistence type="predicted"/>
<dbReference type="Pfam" id="PF02737">
    <property type="entry name" value="3HCDH_N"/>
    <property type="match status" value="1"/>
</dbReference>
<feature type="domain" description="3-hydroxyacyl-CoA dehydrogenase NAD binding" evidence="1">
    <location>
        <begin position="6"/>
        <end position="178"/>
    </location>
</feature>
<protein>
    <submittedName>
        <fullName evidence="2">3-hydroxyacyl-CoA dehydrogenase, NAD binding domain</fullName>
    </submittedName>
</protein>
<dbReference type="AlphaFoldDB" id="A0A0C4WWQ3"/>
<organism evidence="2 3">
    <name type="scientific">Azotobacter chroococcum NCIMB 8003</name>
    <dbReference type="NCBI Taxonomy" id="1328314"/>
    <lineage>
        <taxon>Bacteria</taxon>
        <taxon>Pseudomonadati</taxon>
        <taxon>Pseudomonadota</taxon>
        <taxon>Gammaproteobacteria</taxon>
        <taxon>Pseudomonadales</taxon>
        <taxon>Pseudomonadaceae</taxon>
        <taxon>Azotobacter</taxon>
    </lineage>
</organism>
<evidence type="ECO:0000259" key="1">
    <source>
        <dbReference type="Pfam" id="PF02737"/>
    </source>
</evidence>
<dbReference type="GO" id="GO:0006631">
    <property type="term" value="P:fatty acid metabolic process"/>
    <property type="evidence" value="ECO:0007669"/>
    <property type="project" value="InterPro"/>
</dbReference>